<dbReference type="InterPro" id="IPR050884">
    <property type="entry name" value="CNP_phosphodiesterase-III"/>
</dbReference>
<keyword evidence="7" id="KW-1185">Reference proteome</keyword>
<dbReference type="Pfam" id="PF00149">
    <property type="entry name" value="Metallophos"/>
    <property type="match status" value="1"/>
</dbReference>
<dbReference type="GO" id="GO:0016787">
    <property type="term" value="F:hydrolase activity"/>
    <property type="evidence" value="ECO:0007669"/>
    <property type="project" value="UniProtKB-KW"/>
</dbReference>
<protein>
    <submittedName>
        <fullName evidence="6">Metallophosphatase</fullName>
    </submittedName>
</protein>
<comment type="caution">
    <text evidence="6">The sequence shown here is derived from an EMBL/GenBank/DDBJ whole genome shotgun (WGS) entry which is preliminary data.</text>
</comment>
<evidence type="ECO:0000256" key="1">
    <source>
        <dbReference type="ARBA" id="ARBA00022723"/>
    </source>
</evidence>
<dbReference type="PANTHER" id="PTHR42988">
    <property type="entry name" value="PHOSPHOHYDROLASE"/>
    <property type="match status" value="1"/>
</dbReference>
<evidence type="ECO:0000313" key="7">
    <source>
        <dbReference type="Proteomes" id="UP000249915"/>
    </source>
</evidence>
<name>A0A2V4AH32_9PSEU</name>
<dbReference type="EMBL" id="MASW01000007">
    <property type="protein sequence ID" value="PXY18830.1"/>
    <property type="molecule type" value="Genomic_DNA"/>
</dbReference>
<gene>
    <name evidence="6" type="ORF">BAY60_28680</name>
</gene>
<evidence type="ECO:0000313" key="6">
    <source>
        <dbReference type="EMBL" id="PXY18830.1"/>
    </source>
</evidence>
<keyword evidence="3" id="KW-0408">Iron</keyword>
<evidence type="ECO:0000256" key="4">
    <source>
        <dbReference type="ARBA" id="ARBA00025742"/>
    </source>
</evidence>
<comment type="similarity">
    <text evidence="4">Belongs to the cyclic nucleotide phosphodiesterase class-III family.</text>
</comment>
<dbReference type="Gene3D" id="3.60.21.10">
    <property type="match status" value="1"/>
</dbReference>
<dbReference type="OrthoDB" id="5241795at2"/>
<evidence type="ECO:0000256" key="3">
    <source>
        <dbReference type="ARBA" id="ARBA00023004"/>
    </source>
</evidence>
<dbReference type="PANTHER" id="PTHR42988:SF2">
    <property type="entry name" value="CYCLIC NUCLEOTIDE PHOSPHODIESTERASE CBUA0032-RELATED"/>
    <property type="match status" value="1"/>
</dbReference>
<dbReference type="Proteomes" id="UP000249915">
    <property type="component" value="Unassembled WGS sequence"/>
</dbReference>
<dbReference type="GO" id="GO:0046872">
    <property type="term" value="F:metal ion binding"/>
    <property type="evidence" value="ECO:0007669"/>
    <property type="project" value="UniProtKB-KW"/>
</dbReference>
<keyword evidence="1" id="KW-0479">Metal-binding</keyword>
<reference evidence="6 7" key="1">
    <citation type="submission" date="2016-07" db="EMBL/GenBank/DDBJ databases">
        <title>Draft genome sequence of Prauserella muralis DSM 45305, isolated from a mould-covered wall in an indoor environment.</title>
        <authorList>
            <person name="Ruckert C."/>
            <person name="Albersmeier A."/>
            <person name="Jiang C.-L."/>
            <person name="Jiang Y."/>
            <person name="Kalinowski J."/>
            <person name="Schneider O."/>
            <person name="Winkler A."/>
            <person name="Zotchev S.B."/>
        </authorList>
    </citation>
    <scope>NUCLEOTIDE SEQUENCE [LARGE SCALE GENOMIC DNA]</scope>
    <source>
        <strain evidence="6 7">DSM 45305</strain>
    </source>
</reference>
<dbReference type="InterPro" id="IPR004843">
    <property type="entry name" value="Calcineurin-like_PHP"/>
</dbReference>
<evidence type="ECO:0000256" key="2">
    <source>
        <dbReference type="ARBA" id="ARBA00022801"/>
    </source>
</evidence>
<dbReference type="InterPro" id="IPR029052">
    <property type="entry name" value="Metallo-depent_PP-like"/>
</dbReference>
<evidence type="ECO:0000259" key="5">
    <source>
        <dbReference type="Pfam" id="PF00149"/>
    </source>
</evidence>
<dbReference type="SUPFAM" id="SSF56300">
    <property type="entry name" value="Metallo-dependent phosphatases"/>
    <property type="match status" value="1"/>
</dbReference>
<keyword evidence="2" id="KW-0378">Hydrolase</keyword>
<dbReference type="AlphaFoldDB" id="A0A2V4AH32"/>
<organism evidence="6 7">
    <name type="scientific">Prauserella muralis</name>
    <dbReference type="NCBI Taxonomy" id="588067"/>
    <lineage>
        <taxon>Bacteria</taxon>
        <taxon>Bacillati</taxon>
        <taxon>Actinomycetota</taxon>
        <taxon>Actinomycetes</taxon>
        <taxon>Pseudonocardiales</taxon>
        <taxon>Pseudonocardiaceae</taxon>
        <taxon>Prauserella</taxon>
    </lineage>
</organism>
<feature type="domain" description="Calcineurin-like phosphoesterase" evidence="5">
    <location>
        <begin position="10"/>
        <end position="205"/>
    </location>
</feature>
<proteinExistence type="inferred from homology"/>
<accession>A0A2V4AH32</accession>
<sequence length="285" mass="29953">MSVGTGPDLTLVQLTDSHLLPEGALMHDVVDTAANLVAALEMIERSGLPVAALLLTGDLADNGAASAYRRLREVVEPAAQRLGAEVIYALGNHDERGAFRTEVLGAEPSTADYDTVTMVGGLRIVSLDSSEPGQHDGHLSADQLDWLGDVLATPAPRGTVLVCHHPPLPSPVPTVHLLRLREAERLARVVEGSDVRFVVTGHAHHAGCGALGAIPVWVGPALAYGVAAVPPKGRLRARADAAFSRIDVFGDQVVATAVPLSRAEGVYDVAAAERVRLVREVVGTW</sequence>